<dbReference type="Proteomes" id="UP000229570">
    <property type="component" value="Unassembled WGS sequence"/>
</dbReference>
<evidence type="ECO:0000313" key="3">
    <source>
        <dbReference type="Proteomes" id="UP000229570"/>
    </source>
</evidence>
<reference evidence="2 3" key="1">
    <citation type="submission" date="2017-09" db="EMBL/GenBank/DDBJ databases">
        <title>Depth-based differentiation of microbial function through sediment-hosted aquifers and enrichment of novel symbionts in the deep terrestrial subsurface.</title>
        <authorList>
            <person name="Probst A.J."/>
            <person name="Ladd B."/>
            <person name="Jarett J.K."/>
            <person name="Geller-Mcgrath D.E."/>
            <person name="Sieber C.M."/>
            <person name="Emerson J.B."/>
            <person name="Anantharaman K."/>
            <person name="Thomas B.C."/>
            <person name="Malmstrom R."/>
            <person name="Stieglmeier M."/>
            <person name="Klingl A."/>
            <person name="Woyke T."/>
            <person name="Ryan C.M."/>
            <person name="Banfield J.F."/>
        </authorList>
    </citation>
    <scope>NUCLEOTIDE SEQUENCE [LARGE SCALE GENOMIC DNA]</scope>
    <source>
        <strain evidence="2">CG11_big_fil_rev_8_21_14_0_20_35_14</strain>
    </source>
</reference>
<evidence type="ECO:0000313" key="2">
    <source>
        <dbReference type="EMBL" id="PIQ72916.1"/>
    </source>
</evidence>
<feature type="transmembrane region" description="Helical" evidence="1">
    <location>
        <begin position="64"/>
        <end position="83"/>
    </location>
</feature>
<name>A0A2H0KNV7_9BACT</name>
<gene>
    <name evidence="2" type="ORF">COV86_00455</name>
</gene>
<comment type="caution">
    <text evidence="2">The sequence shown here is derived from an EMBL/GenBank/DDBJ whole genome shotgun (WGS) entry which is preliminary data.</text>
</comment>
<organism evidence="2 3">
    <name type="scientific">Candidatus Roizmanbacteria bacterium CG11_big_fil_rev_8_21_14_0_20_35_14</name>
    <dbReference type="NCBI Taxonomy" id="1974855"/>
    <lineage>
        <taxon>Bacteria</taxon>
        <taxon>Candidatus Roizmaniibacteriota</taxon>
    </lineage>
</organism>
<sequence length="86" mass="9570">MLVVASKNRAHKKYGSAAGEHIRRAQCKGAAPTCPPKLKAKAEASEAEGRANQMKFDIFRKPPPIITIILFFKFITLTKLIIYNTI</sequence>
<proteinExistence type="predicted"/>
<accession>A0A2H0KNV7</accession>
<keyword evidence="1" id="KW-0812">Transmembrane</keyword>
<evidence type="ECO:0000256" key="1">
    <source>
        <dbReference type="SAM" id="Phobius"/>
    </source>
</evidence>
<dbReference type="EMBL" id="PCVL01000004">
    <property type="protein sequence ID" value="PIQ72916.1"/>
    <property type="molecule type" value="Genomic_DNA"/>
</dbReference>
<keyword evidence="1" id="KW-0472">Membrane</keyword>
<dbReference type="AlphaFoldDB" id="A0A2H0KNV7"/>
<protein>
    <submittedName>
        <fullName evidence="2">Uncharacterized protein</fullName>
    </submittedName>
</protein>
<keyword evidence="1" id="KW-1133">Transmembrane helix</keyword>